<evidence type="ECO:0000313" key="1">
    <source>
        <dbReference type="Ensembl" id="ENSSVLP00005019763.1"/>
    </source>
</evidence>
<dbReference type="GeneTree" id="ENSGT00390000015549"/>
<evidence type="ECO:0000313" key="2">
    <source>
        <dbReference type="Proteomes" id="UP000694564"/>
    </source>
</evidence>
<reference evidence="1" key="1">
    <citation type="submission" date="2025-08" db="UniProtKB">
        <authorList>
            <consortium name="Ensembl"/>
        </authorList>
    </citation>
    <scope>IDENTIFICATION</scope>
</reference>
<dbReference type="PANTHER" id="PTHR38002">
    <property type="entry name" value="C4ORF36 ISOFORM 11"/>
    <property type="match status" value="1"/>
</dbReference>
<dbReference type="Proteomes" id="UP000694564">
    <property type="component" value="Chromosome 9"/>
</dbReference>
<proteinExistence type="predicted"/>
<keyword evidence="2" id="KW-1185">Reference proteome</keyword>
<gene>
    <name evidence="1" type="primary">C4orf36</name>
</gene>
<organism evidence="1 2">
    <name type="scientific">Sciurus vulgaris</name>
    <name type="common">Eurasian red squirrel</name>
    <dbReference type="NCBI Taxonomy" id="55149"/>
    <lineage>
        <taxon>Eukaryota</taxon>
        <taxon>Metazoa</taxon>
        <taxon>Chordata</taxon>
        <taxon>Craniata</taxon>
        <taxon>Vertebrata</taxon>
        <taxon>Euteleostomi</taxon>
        <taxon>Mammalia</taxon>
        <taxon>Eutheria</taxon>
        <taxon>Euarchontoglires</taxon>
        <taxon>Glires</taxon>
        <taxon>Rodentia</taxon>
        <taxon>Sciuromorpha</taxon>
        <taxon>Sciuridae</taxon>
        <taxon>Sciurinae</taxon>
        <taxon>Sciurini</taxon>
        <taxon>Sciurus</taxon>
    </lineage>
</organism>
<dbReference type="InterPro" id="IPR027825">
    <property type="entry name" value="DUF4522"/>
</dbReference>
<dbReference type="AlphaFoldDB" id="A0A8D2D6B2"/>
<reference evidence="1" key="2">
    <citation type="submission" date="2025-09" db="UniProtKB">
        <authorList>
            <consortium name="Ensembl"/>
        </authorList>
    </citation>
    <scope>IDENTIFICATION</scope>
</reference>
<name>A0A8D2D6B2_SCIVU</name>
<dbReference type="Pfam" id="PF15022">
    <property type="entry name" value="DUF4522"/>
    <property type="match status" value="1"/>
</dbReference>
<sequence>MAYGLPRKNTVKTILQGSCYKVQEPWDLAVLTRTWYQNLADLKLPFLEQITLGRPIKLTKCKTKKGLLPSAEAIKLERDYEMKRLTALKCQEQASEEIELSLKEKKVGLRRPLPPKW</sequence>
<dbReference type="Ensembl" id="ENSSVLT00005022041.1">
    <property type="protein sequence ID" value="ENSSVLP00005019763.1"/>
    <property type="gene ID" value="ENSSVLG00005015848.1"/>
</dbReference>
<accession>A0A8D2D6B2</accession>
<dbReference type="PANTHER" id="PTHR38002:SF1">
    <property type="entry name" value="CHROMOSOME 4 OPEN READING FRAME 36"/>
    <property type="match status" value="1"/>
</dbReference>
<protein>
    <submittedName>
        <fullName evidence="1">Chromosome 4 open reading frame 36</fullName>
    </submittedName>
</protein>